<evidence type="ECO:0000313" key="1">
    <source>
        <dbReference type="EMBL" id="KAJ8114767.1"/>
    </source>
</evidence>
<gene>
    <name evidence="1" type="ORF">ONZ43_g4823</name>
</gene>
<reference evidence="1" key="1">
    <citation type="submission" date="2022-11" db="EMBL/GenBank/DDBJ databases">
        <title>Genome Sequence of Nemania bipapillata.</title>
        <authorList>
            <person name="Buettner E."/>
        </authorList>
    </citation>
    <scope>NUCLEOTIDE SEQUENCE</scope>
    <source>
        <strain evidence="1">CP14</strain>
    </source>
</reference>
<evidence type="ECO:0000313" key="2">
    <source>
        <dbReference type="Proteomes" id="UP001153334"/>
    </source>
</evidence>
<sequence>MCSQSSVIANALRGGSQEATSGFLHVPFDVASVRYLIEFMYTGDYQLSPDPALELLSSSASKDTSTAETAPDSAKPDSSNGTDEPVVPTSVSERLTCHTRMDSIASYYDIPALSALARAKVDAILIHEWSADAFCGLIQESIDSTSDQKYHQMLAAKAVDHADELAGQGIFEKGGVAERLAPYMLPIIMANLKATETRARELISILSLEKSKLEEEDQKSVSRSKALEACVQLLNTNTRCRNCGIDFSC</sequence>
<comment type="caution">
    <text evidence="1">The sequence shown here is derived from an EMBL/GenBank/DDBJ whole genome shotgun (WGS) entry which is preliminary data.</text>
</comment>
<name>A0ACC2IHZ0_9PEZI</name>
<organism evidence="1 2">
    <name type="scientific">Nemania bipapillata</name>
    <dbReference type="NCBI Taxonomy" id="110536"/>
    <lineage>
        <taxon>Eukaryota</taxon>
        <taxon>Fungi</taxon>
        <taxon>Dikarya</taxon>
        <taxon>Ascomycota</taxon>
        <taxon>Pezizomycotina</taxon>
        <taxon>Sordariomycetes</taxon>
        <taxon>Xylariomycetidae</taxon>
        <taxon>Xylariales</taxon>
        <taxon>Xylariaceae</taxon>
        <taxon>Nemania</taxon>
    </lineage>
</organism>
<dbReference type="Proteomes" id="UP001153334">
    <property type="component" value="Unassembled WGS sequence"/>
</dbReference>
<protein>
    <submittedName>
        <fullName evidence="1">Uncharacterized protein</fullName>
    </submittedName>
</protein>
<proteinExistence type="predicted"/>
<dbReference type="EMBL" id="JAPESX010001375">
    <property type="protein sequence ID" value="KAJ8114767.1"/>
    <property type="molecule type" value="Genomic_DNA"/>
</dbReference>
<keyword evidence="2" id="KW-1185">Reference proteome</keyword>
<accession>A0ACC2IHZ0</accession>